<sequence length="1726" mass="191227">MSPDIEVPGKTLNEPIAIVGVAFRLPGASDGVTLWKNLMSATDSVDFVPRDRWTSEKGCHGLTKEHRSFRAGFIDGDVDKFDATFWGLSPLELGFIDPQARLLLQLSWEALESAGITPGSLRGTSAAVLMGIWRDEYKDLVVSSSSVIGGEELRRYMGCSIGSSASRIAQCFGMTGPTEGIELGCASSSYAIGAAMRHLRNRRTNLALAGGANLILKPCKTDDFQGVVSPTSRSKVFQEDADGFARAEGGIVYVLKRVTDAIKDGDNILGLIRGFGSSQDGLTRNFGTPTIGGEREAMLVALEDAEVNPEDIGWVEMHGTGTRVGDPTEVAATRIAYQISSGERGHPLTVTSIKANIGHTEGVSGAASLLKVLLAMKHGFIPPQLLTADLNHGIDFNGLVIPRTAVHWDGPLAGISSFGITGTNTHMISVGALAELGRKHVEALKLLELEDGDDQLAAYCYTASTCRHHFDEYRSIATGRNLFELLKSLRSNNYELNNMTNFQHNTIRIKPTRPTSISFLFPGQGCQYIGMGLELYNSCATYRRHFDEVNSHFIDIGGIDLLEWIRDGKDIPFYPQLSIFAVEYALLNMWKEWGVTPNLCVVGHSSGEVMAAMAVGVLNLATAVRLLVFTRQTLINEVEPGQMVALMTDEAMTLQMINQYAERCFMENKSESSWIDISALNSYNQTVVSGPVETSKKFSTFVITYYSTKTSLLKFVDNAFHSRSFGKASNTFETNLEKLDFPERNRGVKYISSMYRRELDDSENLDISYWSKLFTKPVKFVGSAAAATTSVGAKLFLEISPHPTLAPLMKDNCPQNDLICIPSLMKDAENWITLLNAISTLYLHRVELDWSRIWISLFGEDILRNKVSHLLPTYPFQNEGPFWFSPLTTLSQDSEVVHRNKIIHPLLGSMPAVPKFDEINRITIFETSPGYVEMGFAVATLLGKTEKFNNIKLSKVEIKTVLSLDVKSDIQTNVVYDGEGFNISISSRGDHTEGMWTLHASLNAKVITPDVYTIKPEKHLGNFTGESLPSPYPESLRAGVVTPIFDTDGFGSFMVHPIILDALLQITLLAQQDSLTTLRVPVAISEFELVCSASGNIGKNTCARQIRAQAGINSSTLFIQGADLKWRTLASMTNLRTISTTTKAVRRTIEGSNEMSDRKDHDQLLPLFVEEWVKDDQLVNYSQSICEQFSSCKTISRPAAEIQDYKLISSYIGKCVAETLNLLGFSDFTHNQLITRCDIALHLGLSHLAPNFLARLLKYAGQAGLLKEYSLTEYIVLPYSDCLTHNLLATNYDKHLPEDWAFVEFYTSKLTSFLSGTESILPYLFPPSLPSLEPPNQIVSNETSVNTNFSAERFYSATIASYLTEDFIVVFTSFLKDNGQRLRILEVGAGTGSATRELLHHLRDSSSTYTFTDISINFLNRAEASLPHVPGDLEKDALVQVFENETFNVIIANNVLHATTDINRVVENLRLLLSPKGNIFIAEQLHPSAFVHIIFGHCKGYWLFNDGIRSDHCLIDGDAWKLVLQSVGYGEVSIVENKDFHFGIIIATNKEDVSPPPSFIVIASSDQDQFANQLVASNKEYATLYNISEANIVIHPENKIVYCFPQVLKDNIPALNQVRKQLEHFLRFSRALVSVGRVELILVSHGLIPVGDTEARYPVAGAIRGFSRTLANEMLELDITWVDLDDDESTMQQIQEVVAEIRNKGTLRNRDSDPFVTVSFEYNCLH</sequence>
<dbReference type="InterPro" id="IPR016039">
    <property type="entry name" value="Thiolase-like"/>
</dbReference>
<dbReference type="InterPro" id="IPR050444">
    <property type="entry name" value="Polyketide_Synthase"/>
</dbReference>
<dbReference type="InterPro" id="IPR036291">
    <property type="entry name" value="NAD(P)-bd_dom_sf"/>
</dbReference>
<dbReference type="SMART" id="SM00825">
    <property type="entry name" value="PKS_KS"/>
    <property type="match status" value="1"/>
</dbReference>
<dbReference type="PANTHER" id="PTHR45681">
    <property type="entry name" value="POLYKETIDE SYNTHASE 44-RELATED"/>
    <property type="match status" value="1"/>
</dbReference>
<organism evidence="5 6">
    <name type="scientific">Folsomia candida</name>
    <name type="common">Springtail</name>
    <dbReference type="NCBI Taxonomy" id="158441"/>
    <lineage>
        <taxon>Eukaryota</taxon>
        <taxon>Metazoa</taxon>
        <taxon>Ecdysozoa</taxon>
        <taxon>Arthropoda</taxon>
        <taxon>Hexapoda</taxon>
        <taxon>Collembola</taxon>
        <taxon>Entomobryomorpha</taxon>
        <taxon>Isotomoidea</taxon>
        <taxon>Isotomidae</taxon>
        <taxon>Proisotominae</taxon>
        <taxon>Folsomia</taxon>
    </lineage>
</organism>
<dbReference type="Gene3D" id="3.40.47.10">
    <property type="match status" value="1"/>
</dbReference>
<keyword evidence="3" id="KW-0808">Transferase</keyword>
<dbReference type="Gene3D" id="3.40.50.150">
    <property type="entry name" value="Vaccinia Virus protein VP39"/>
    <property type="match status" value="1"/>
</dbReference>
<dbReference type="CDD" id="cd00833">
    <property type="entry name" value="PKS"/>
    <property type="match status" value="1"/>
</dbReference>
<dbReference type="SUPFAM" id="SSF52151">
    <property type="entry name" value="FabD/lysophospholipase-like"/>
    <property type="match status" value="1"/>
</dbReference>
<proteinExistence type="predicted"/>
<dbReference type="Pfam" id="PF02801">
    <property type="entry name" value="Ketoacyl-synt_C"/>
    <property type="match status" value="1"/>
</dbReference>
<keyword evidence="2" id="KW-0597">Phosphoprotein</keyword>
<dbReference type="Proteomes" id="UP000198287">
    <property type="component" value="Unassembled WGS sequence"/>
</dbReference>
<dbReference type="Gene3D" id="3.40.366.10">
    <property type="entry name" value="Malonyl-Coenzyme A Acyl Carrier Protein, domain 2"/>
    <property type="match status" value="1"/>
</dbReference>
<evidence type="ECO:0000256" key="1">
    <source>
        <dbReference type="ARBA" id="ARBA00022450"/>
    </source>
</evidence>
<gene>
    <name evidence="5" type="ORF">Fcan01_15638</name>
</gene>
<dbReference type="InterPro" id="IPR016035">
    <property type="entry name" value="Acyl_Trfase/lysoPLipase"/>
</dbReference>
<dbReference type="InterPro" id="IPR013217">
    <property type="entry name" value="Methyltransf_12"/>
</dbReference>
<dbReference type="GO" id="GO:0006633">
    <property type="term" value="P:fatty acid biosynthetic process"/>
    <property type="evidence" value="ECO:0007669"/>
    <property type="project" value="InterPro"/>
</dbReference>
<feature type="domain" description="Ketosynthase family 3 (KS3)" evidence="4">
    <location>
        <begin position="13"/>
        <end position="431"/>
    </location>
</feature>
<dbReference type="OrthoDB" id="329835at2759"/>
<keyword evidence="1" id="KW-0596">Phosphopantetheine</keyword>
<dbReference type="InterPro" id="IPR042104">
    <property type="entry name" value="PKS_dehydratase_sf"/>
</dbReference>
<evidence type="ECO:0000313" key="5">
    <source>
        <dbReference type="EMBL" id="OXA49665.1"/>
    </source>
</evidence>
<evidence type="ECO:0000256" key="3">
    <source>
        <dbReference type="ARBA" id="ARBA00022679"/>
    </source>
</evidence>
<dbReference type="PANTHER" id="PTHR45681:SF6">
    <property type="entry name" value="POLYKETIDE SYNTHASE 37"/>
    <property type="match status" value="1"/>
</dbReference>
<protein>
    <submittedName>
        <fullName evidence="5">Phthiocerol synthesis polyketide synthase type I PpsD</fullName>
    </submittedName>
</protein>
<dbReference type="SUPFAM" id="SSF53335">
    <property type="entry name" value="S-adenosyl-L-methionine-dependent methyltransferases"/>
    <property type="match status" value="1"/>
</dbReference>
<comment type="caution">
    <text evidence="5">The sequence shown here is derived from an EMBL/GenBank/DDBJ whole genome shotgun (WGS) entry which is preliminary data.</text>
</comment>
<accession>A0A226DW08</accession>
<dbReference type="SUPFAM" id="SSF53901">
    <property type="entry name" value="Thiolase-like"/>
    <property type="match status" value="1"/>
</dbReference>
<dbReference type="Gene3D" id="3.30.70.3290">
    <property type="match status" value="1"/>
</dbReference>
<reference evidence="5 6" key="1">
    <citation type="submission" date="2015-12" db="EMBL/GenBank/DDBJ databases">
        <title>The genome of Folsomia candida.</title>
        <authorList>
            <person name="Faddeeva A."/>
            <person name="Derks M.F."/>
            <person name="Anvar Y."/>
            <person name="Smit S."/>
            <person name="Van Straalen N."/>
            <person name="Roelofs D."/>
        </authorList>
    </citation>
    <scope>NUCLEOTIDE SEQUENCE [LARGE SCALE GENOMIC DNA]</scope>
    <source>
        <strain evidence="5 6">VU population</strain>
        <tissue evidence="5">Whole body</tissue>
    </source>
</reference>
<evidence type="ECO:0000256" key="2">
    <source>
        <dbReference type="ARBA" id="ARBA00022553"/>
    </source>
</evidence>
<dbReference type="InterPro" id="IPR014031">
    <property type="entry name" value="Ketoacyl_synth_C"/>
</dbReference>
<keyword evidence="6" id="KW-1185">Reference proteome</keyword>
<dbReference type="InterPro" id="IPR014043">
    <property type="entry name" value="Acyl_transferase_dom"/>
</dbReference>
<dbReference type="InterPro" id="IPR014030">
    <property type="entry name" value="Ketoacyl_synth_N"/>
</dbReference>
<evidence type="ECO:0000313" key="6">
    <source>
        <dbReference type="Proteomes" id="UP000198287"/>
    </source>
</evidence>
<dbReference type="CDD" id="cd02440">
    <property type="entry name" value="AdoMet_MTases"/>
    <property type="match status" value="1"/>
</dbReference>
<dbReference type="SUPFAM" id="SSF51735">
    <property type="entry name" value="NAD(P)-binding Rossmann-fold domains"/>
    <property type="match status" value="1"/>
</dbReference>
<dbReference type="InterPro" id="IPR029063">
    <property type="entry name" value="SAM-dependent_MTases_sf"/>
</dbReference>
<dbReference type="PROSITE" id="PS00606">
    <property type="entry name" value="KS3_1"/>
    <property type="match status" value="1"/>
</dbReference>
<dbReference type="InterPro" id="IPR020841">
    <property type="entry name" value="PKS_Beta-ketoAc_synthase_dom"/>
</dbReference>
<dbReference type="Pfam" id="PF08242">
    <property type="entry name" value="Methyltransf_12"/>
    <property type="match status" value="1"/>
</dbReference>
<name>A0A226DW08_FOLCA</name>
<dbReference type="EMBL" id="LNIX01000010">
    <property type="protein sequence ID" value="OXA49665.1"/>
    <property type="molecule type" value="Genomic_DNA"/>
</dbReference>
<dbReference type="PROSITE" id="PS52004">
    <property type="entry name" value="KS3_2"/>
    <property type="match status" value="1"/>
</dbReference>
<dbReference type="InterPro" id="IPR001227">
    <property type="entry name" value="Ac_transferase_dom_sf"/>
</dbReference>
<dbReference type="GO" id="GO:0004315">
    <property type="term" value="F:3-oxoacyl-[acyl-carrier-protein] synthase activity"/>
    <property type="evidence" value="ECO:0007669"/>
    <property type="project" value="InterPro"/>
</dbReference>
<dbReference type="Gene3D" id="3.40.50.720">
    <property type="entry name" value="NAD(P)-binding Rossmann-like Domain"/>
    <property type="match status" value="1"/>
</dbReference>
<evidence type="ECO:0000259" key="4">
    <source>
        <dbReference type="PROSITE" id="PS52004"/>
    </source>
</evidence>
<dbReference type="Gene3D" id="3.10.129.110">
    <property type="entry name" value="Polyketide synthase dehydratase"/>
    <property type="match status" value="2"/>
</dbReference>
<dbReference type="STRING" id="158441.A0A226DW08"/>
<dbReference type="Pfam" id="PF00109">
    <property type="entry name" value="ketoacyl-synt"/>
    <property type="match status" value="1"/>
</dbReference>
<dbReference type="SMART" id="SM00827">
    <property type="entry name" value="PKS_AT"/>
    <property type="match status" value="1"/>
</dbReference>
<dbReference type="Pfam" id="PF00698">
    <property type="entry name" value="Acyl_transf_1"/>
    <property type="match status" value="1"/>
</dbReference>
<dbReference type="InterPro" id="IPR018201">
    <property type="entry name" value="Ketoacyl_synth_AS"/>
</dbReference>